<dbReference type="PANTHER" id="PTHR34136">
    <property type="match status" value="1"/>
</dbReference>
<organism evidence="6">
    <name type="scientific">Clostridium tertium</name>
    <dbReference type="NCBI Taxonomy" id="1559"/>
    <lineage>
        <taxon>Bacteria</taxon>
        <taxon>Bacillati</taxon>
        <taxon>Bacillota</taxon>
        <taxon>Clostridia</taxon>
        <taxon>Eubacteriales</taxon>
        <taxon>Clostridiaceae</taxon>
        <taxon>Clostridium</taxon>
    </lineage>
</organism>
<dbReference type="EC" id="2.4.1.187" evidence="5"/>
<keyword evidence="1 5" id="KW-0328">Glycosyltransferase</keyword>
<dbReference type="InterPro" id="IPR004629">
    <property type="entry name" value="WecG_TagA_CpsF"/>
</dbReference>
<proteinExistence type="inferred from homology"/>
<dbReference type="GO" id="GO:0019350">
    <property type="term" value="P:teichoic acid biosynthetic process"/>
    <property type="evidence" value="ECO:0007669"/>
    <property type="project" value="UniProtKB-UniRule"/>
</dbReference>
<dbReference type="HAMAP" id="MF_02070">
    <property type="entry name" value="TagA_TarA"/>
    <property type="match status" value="1"/>
</dbReference>
<dbReference type="PANTHER" id="PTHR34136:SF1">
    <property type="entry name" value="UDP-N-ACETYL-D-MANNOSAMINURONIC ACID TRANSFERASE"/>
    <property type="match status" value="1"/>
</dbReference>
<evidence type="ECO:0000256" key="5">
    <source>
        <dbReference type="HAMAP-Rule" id="MF_02070"/>
    </source>
</evidence>
<keyword evidence="2 5" id="KW-0808">Transferase</keyword>
<dbReference type="UniPathway" id="UPA00632"/>
<evidence type="ECO:0000256" key="4">
    <source>
        <dbReference type="ARBA" id="ARBA00023316"/>
    </source>
</evidence>
<keyword evidence="4 5" id="KW-0961">Cell wall biogenesis/degradation</keyword>
<comment type="function">
    <text evidence="5">Catalyzes the conversion of GlcNAc-PP-undecaprenol into ManNAc-GlcNAc-PP-undecaprenol, the first committed lipid intermediate in the de novo synthesis of teichoic acid.</text>
</comment>
<dbReference type="EMBL" id="CACRTO010000047">
    <property type="protein sequence ID" value="VYU63344.1"/>
    <property type="molecule type" value="Genomic_DNA"/>
</dbReference>
<dbReference type="Pfam" id="PF03808">
    <property type="entry name" value="Glyco_tran_WecG"/>
    <property type="match status" value="1"/>
</dbReference>
<keyword evidence="3 5" id="KW-0777">Teichoic acid biosynthesis</keyword>
<dbReference type="GO" id="GO:0071555">
    <property type="term" value="P:cell wall organization"/>
    <property type="evidence" value="ECO:0007669"/>
    <property type="project" value="UniProtKB-KW"/>
</dbReference>
<dbReference type="AlphaFoldDB" id="A0A6N3GG03"/>
<dbReference type="CDD" id="cd06533">
    <property type="entry name" value="Glyco_transf_WecG_TagA"/>
    <property type="match status" value="1"/>
</dbReference>
<dbReference type="GO" id="GO:0047244">
    <property type="term" value="F:N-acetylglucosaminyldiphosphoundecaprenol N-acetyl-beta-D-mannosaminyltransferase activity"/>
    <property type="evidence" value="ECO:0007669"/>
    <property type="project" value="UniProtKB-UniRule"/>
</dbReference>
<protein>
    <recommendedName>
        <fullName evidence="5">N-acetylglucosaminyldiphosphoundecaprenol N-acetyl-beta-D-mannosaminyltransferase</fullName>
        <ecNumber evidence="5">2.4.1.187</ecNumber>
    </recommendedName>
    <alternativeName>
        <fullName evidence="5">N-acetylmannosaminyltransferase</fullName>
    </alternativeName>
    <alternativeName>
        <fullName evidence="5">UDP-N-acetylmannosamine transferase</fullName>
    </alternativeName>
    <alternativeName>
        <fullName evidence="5">UDP-N-acetylmannosamine:N-acetylglucosaminyl pyrophosphorylundecaprenol N-acetylmannosaminyltransferase</fullName>
    </alternativeName>
</protein>
<comment type="catalytic activity">
    <reaction evidence="5">
        <text>UDP-N-acetyl-alpha-D-mannosamine + N-acetyl-alpha-D-glucosaminyl-di-trans,octa-cis-undecaprenyl diphosphate = N-acetyl-beta-D-mannosaminyl-(1-&gt;4)-N-acetyl-alpha-D-glucosaminyl di-trans,octa-cis-undecaprenyl diphosphate + UDP + H(+)</text>
        <dbReference type="Rhea" id="RHEA:16053"/>
        <dbReference type="ChEBI" id="CHEBI:15378"/>
        <dbReference type="ChEBI" id="CHEBI:58223"/>
        <dbReference type="ChEBI" id="CHEBI:62959"/>
        <dbReference type="ChEBI" id="CHEBI:68623"/>
        <dbReference type="ChEBI" id="CHEBI:132210"/>
        <dbReference type="EC" id="2.4.1.187"/>
    </reaction>
</comment>
<evidence type="ECO:0000256" key="3">
    <source>
        <dbReference type="ARBA" id="ARBA00022944"/>
    </source>
</evidence>
<evidence type="ECO:0000256" key="1">
    <source>
        <dbReference type="ARBA" id="ARBA00022676"/>
    </source>
</evidence>
<dbReference type="NCBIfam" id="TIGR00696">
    <property type="entry name" value="wecG_tagA_cpsF"/>
    <property type="match status" value="1"/>
</dbReference>
<name>A0A6N3GG03_9CLOT</name>
<dbReference type="RefSeq" id="WP_156627674.1">
    <property type="nucleotide sequence ID" value="NZ_CACRTO010000047.1"/>
</dbReference>
<comment type="pathway">
    <text evidence="5">Cell wall biogenesis; teichoic acid biosynthesis.</text>
</comment>
<reference evidence="6" key="1">
    <citation type="submission" date="2019-11" db="EMBL/GenBank/DDBJ databases">
        <authorList>
            <person name="Feng L."/>
        </authorList>
    </citation>
    <scope>NUCLEOTIDE SEQUENCE</scope>
    <source>
        <strain evidence="6">CTertiumLFYP3</strain>
    </source>
</reference>
<sequence length="241" mass="27248">MNDSNFINILGYKIFKEGLSDAIEHIKKYEKVHIVSGNPEVLYTGLNDKDLFENFTSDKAFIIPDGVGIQIAAKYLKTPVKEKVAGIELMKAIIEKATKENKSIYLIGTTDDNLNACVANLLVAYPGVNIAGYKNGYFDLDNPKGILEDIKNKKPYAVFVAMGCPRQERFIVKYMNELPCNIFMGVGGSFDVIAEKVNRAPRWMIKLGLEWLYRVAKEPFRIKRLGSIPKFLLLVFKNKKN</sequence>
<evidence type="ECO:0000313" key="6">
    <source>
        <dbReference type="EMBL" id="VYU63344.1"/>
    </source>
</evidence>
<evidence type="ECO:0000256" key="2">
    <source>
        <dbReference type="ARBA" id="ARBA00022679"/>
    </source>
</evidence>
<comment type="similarity">
    <text evidence="5">Belongs to the glycosyltransferase 26 family. TagA/TarA subfamily.</text>
</comment>
<gene>
    <name evidence="6" type="primary">tagA</name>
    <name evidence="6" type="ORF">CTLFYP3_03224</name>
</gene>
<dbReference type="InterPro" id="IPR034714">
    <property type="entry name" value="TagA_TarA"/>
</dbReference>
<accession>A0A6N3GG03</accession>